<keyword evidence="2" id="KW-0812">Transmembrane</keyword>
<dbReference type="AlphaFoldDB" id="A0A098YBS3"/>
<feature type="transmembrane region" description="Helical" evidence="2">
    <location>
        <begin position="100"/>
        <end position="119"/>
    </location>
</feature>
<feature type="transmembrane region" description="Helical" evidence="2">
    <location>
        <begin position="73"/>
        <end position="93"/>
    </location>
</feature>
<feature type="region of interest" description="Disordered" evidence="1">
    <location>
        <begin position="157"/>
        <end position="193"/>
    </location>
</feature>
<dbReference type="RefSeq" id="WP_036333989.1">
    <property type="nucleotide sequence ID" value="NZ_JPMX01000014.1"/>
</dbReference>
<gene>
    <name evidence="3" type="ORF">IN07_04830</name>
</gene>
<feature type="transmembrane region" description="Helical" evidence="2">
    <location>
        <begin position="125"/>
        <end position="146"/>
    </location>
</feature>
<feature type="region of interest" description="Disordered" evidence="1">
    <location>
        <begin position="1"/>
        <end position="22"/>
    </location>
</feature>
<comment type="caution">
    <text evidence="3">The sequence shown here is derived from an EMBL/GenBank/DDBJ whole genome shotgun (WGS) entry which is preliminary data.</text>
</comment>
<feature type="compositionally biased region" description="Basic and acidic residues" evidence="1">
    <location>
        <begin position="1"/>
        <end position="14"/>
    </location>
</feature>
<dbReference type="Pfam" id="PF14325">
    <property type="entry name" value="DUF4383"/>
    <property type="match status" value="1"/>
</dbReference>
<accession>A0A098YBS3</accession>
<evidence type="ECO:0000256" key="1">
    <source>
        <dbReference type="SAM" id="MobiDB-lite"/>
    </source>
</evidence>
<protein>
    <recommendedName>
        <fullName evidence="5">DUF4383 domain-containing protein</fullName>
    </recommendedName>
</protein>
<proteinExistence type="predicted"/>
<evidence type="ECO:0000313" key="3">
    <source>
        <dbReference type="EMBL" id="KGH47949.1"/>
    </source>
</evidence>
<dbReference type="STRING" id="1522368.IN07_04830"/>
<organism evidence="3 4">
    <name type="scientific">Modestobacter caceresii</name>
    <dbReference type="NCBI Taxonomy" id="1522368"/>
    <lineage>
        <taxon>Bacteria</taxon>
        <taxon>Bacillati</taxon>
        <taxon>Actinomycetota</taxon>
        <taxon>Actinomycetes</taxon>
        <taxon>Geodermatophilales</taxon>
        <taxon>Geodermatophilaceae</taxon>
        <taxon>Modestobacter</taxon>
    </lineage>
</organism>
<evidence type="ECO:0000256" key="2">
    <source>
        <dbReference type="SAM" id="Phobius"/>
    </source>
</evidence>
<keyword evidence="2" id="KW-0472">Membrane</keyword>
<keyword evidence="4" id="KW-1185">Reference proteome</keyword>
<evidence type="ECO:0000313" key="4">
    <source>
        <dbReference type="Proteomes" id="UP000029713"/>
    </source>
</evidence>
<dbReference type="Proteomes" id="UP000029713">
    <property type="component" value="Unassembled WGS sequence"/>
</dbReference>
<evidence type="ECO:0008006" key="5">
    <source>
        <dbReference type="Google" id="ProtNLM"/>
    </source>
</evidence>
<name>A0A098YBS3_9ACTN</name>
<dbReference type="EMBL" id="JPMX01000014">
    <property type="protein sequence ID" value="KGH47949.1"/>
    <property type="molecule type" value="Genomic_DNA"/>
</dbReference>
<sequence length="237" mass="25187">MGVRENLRDRRPNGSDDANQTDEGGGSVVYTVQRVGAVVVALVLLTFGLLGFADGLAYFSTDGGEVAGLSSNGLLSTISVVTALVLVVTAFLGPRPVSNVMLVIGALFLISALANLAVLEGDLNLLAFSMANVIFSICAGLVLLTLGAYGRISGNLPADSPYREDTGPEVSPEDLDPQLPQTPAEEAAERDMRQAELAVVEHRATAEQQRRVDAMAKVRTRADRRRVWMSSDRTSLT</sequence>
<keyword evidence="2" id="KW-1133">Transmembrane helix</keyword>
<reference evidence="3 4" key="1">
    <citation type="submission" date="2014-07" db="EMBL/GenBank/DDBJ databases">
        <title>Biosystematic studies on Modestobacter strains isolated from extreme hyper-arid desert soil and from historic building.</title>
        <authorList>
            <person name="Bukarasam K."/>
            <person name="Bull A."/>
            <person name="Girard G."/>
            <person name="van Wezel G."/>
            <person name="Goodfellow M."/>
        </authorList>
    </citation>
    <scope>NUCLEOTIDE SEQUENCE [LARGE SCALE GENOMIC DNA]</scope>
    <source>
        <strain evidence="3 4">KNN45-2b</strain>
    </source>
</reference>
<dbReference type="OrthoDB" id="5187794at2"/>
<feature type="transmembrane region" description="Helical" evidence="2">
    <location>
        <begin position="35"/>
        <end position="53"/>
    </location>
</feature>